<feature type="region of interest" description="Disordered" evidence="3">
    <location>
        <begin position="487"/>
        <end position="510"/>
    </location>
</feature>
<dbReference type="PANTHER" id="PTHR23236">
    <property type="entry name" value="EUKARYOTIC TRANSLATION INITIATION FACTOR 4B/4H"/>
    <property type="match status" value="1"/>
</dbReference>
<dbReference type="Pfam" id="PF00076">
    <property type="entry name" value="RRM_1"/>
    <property type="match status" value="1"/>
</dbReference>
<dbReference type="GO" id="GO:0005730">
    <property type="term" value="C:nucleolus"/>
    <property type="evidence" value="ECO:0007669"/>
    <property type="project" value="TreeGrafter"/>
</dbReference>
<feature type="region of interest" description="Disordered" evidence="3">
    <location>
        <begin position="126"/>
        <end position="474"/>
    </location>
</feature>
<dbReference type="AlphaFoldDB" id="A0A0C3KY38"/>
<accession>A0A0C3KY38</accession>
<dbReference type="EMBL" id="KN823026">
    <property type="protein sequence ID" value="KIO26308.1"/>
    <property type="molecule type" value="Genomic_DNA"/>
</dbReference>
<dbReference type="GO" id="GO:0003723">
    <property type="term" value="F:RNA binding"/>
    <property type="evidence" value="ECO:0007669"/>
    <property type="project" value="UniProtKB-UniRule"/>
</dbReference>
<sequence length="510" mass="54814">MALSDFLQDSSLGSWADEMDSLPTAPAARAEDGSRSGGYEGRGGYNDYPPRESRYPPREELPLPTKPPYTAFVGNLAFDISEQDVEDFFKIPLKSIKIIKDRDDRPKGFGYIEFETLQGLKDGLAKSGVQLSGRTVRVSVAEPQKERERGGGFDDDKFSSPWRRDGPLPPLDRPPRGGGSRFSDAPSADRGERMGFGSRFVPSSPRGGGSRDLPPGEAENNSDWRSTARPRGPPPPTDRPSTGPRKTSGFTPHEGPAHAADTEDTWSKGSKFSPTPSGPPSDTRSKSSFFREGGNRAADDEPSDWRSGPRRGPIPPERSPSESVPTTPNMGRRKLELLPRTSSQSTATSPVGSPKAATPNGGSFRSNPFGAAKPVDAAAREKEIEEKLARERDTKPKERPADDSNRPPRSNERSGFFNRSGGPEREGAWRDRRAQDTQPTSGGNSRSASAAHSRTTSHDGGSTTPPAAGGAASSKKPFSFAALAGEVAVIEGEEEEPQGDEARSKEVTAE</sequence>
<dbReference type="PROSITE" id="PS50102">
    <property type="entry name" value="RRM"/>
    <property type="match status" value="1"/>
</dbReference>
<dbReference type="OrthoDB" id="48651at2759"/>
<feature type="compositionally biased region" description="Low complexity" evidence="3">
    <location>
        <begin position="445"/>
        <end position="474"/>
    </location>
</feature>
<protein>
    <recommendedName>
        <fullName evidence="4">RRM domain-containing protein</fullName>
    </recommendedName>
</protein>
<gene>
    <name evidence="5" type="ORF">M407DRAFT_24395</name>
</gene>
<dbReference type="HOGENOM" id="CLU_030044_1_0_1"/>
<evidence type="ECO:0000313" key="5">
    <source>
        <dbReference type="EMBL" id="KIO26308.1"/>
    </source>
</evidence>
<feature type="compositionally biased region" description="Polar residues" evidence="3">
    <location>
        <begin position="340"/>
        <end position="351"/>
    </location>
</feature>
<evidence type="ECO:0000256" key="2">
    <source>
        <dbReference type="PROSITE-ProRule" id="PRU00176"/>
    </source>
</evidence>
<keyword evidence="6" id="KW-1185">Reference proteome</keyword>
<evidence type="ECO:0000256" key="3">
    <source>
        <dbReference type="SAM" id="MobiDB-lite"/>
    </source>
</evidence>
<evidence type="ECO:0000259" key="4">
    <source>
        <dbReference type="PROSITE" id="PS50102"/>
    </source>
</evidence>
<feature type="compositionally biased region" description="Basic and acidic residues" evidence="3">
    <location>
        <begin position="422"/>
        <end position="435"/>
    </location>
</feature>
<dbReference type="SUPFAM" id="SSF54928">
    <property type="entry name" value="RNA-binding domain, RBD"/>
    <property type="match status" value="1"/>
</dbReference>
<dbReference type="InterPro" id="IPR000504">
    <property type="entry name" value="RRM_dom"/>
</dbReference>
<evidence type="ECO:0000313" key="6">
    <source>
        <dbReference type="Proteomes" id="UP000054248"/>
    </source>
</evidence>
<evidence type="ECO:0000256" key="1">
    <source>
        <dbReference type="ARBA" id="ARBA00022884"/>
    </source>
</evidence>
<feature type="domain" description="RRM" evidence="4">
    <location>
        <begin position="69"/>
        <end position="143"/>
    </location>
</feature>
<name>A0A0C3KY38_9AGAM</name>
<proteinExistence type="predicted"/>
<feature type="compositionally biased region" description="Basic and acidic residues" evidence="3">
    <location>
        <begin position="378"/>
        <end position="412"/>
    </location>
</feature>
<feature type="region of interest" description="Disordered" evidence="3">
    <location>
        <begin position="15"/>
        <end position="66"/>
    </location>
</feature>
<dbReference type="SMART" id="SM00360">
    <property type="entry name" value="RRM"/>
    <property type="match status" value="1"/>
</dbReference>
<feature type="compositionally biased region" description="Basic and acidic residues" evidence="3">
    <location>
        <begin position="143"/>
        <end position="166"/>
    </location>
</feature>
<feature type="compositionally biased region" description="Basic and acidic residues" evidence="3">
    <location>
        <begin position="500"/>
        <end position="510"/>
    </location>
</feature>
<reference evidence="6" key="2">
    <citation type="submission" date="2015-01" db="EMBL/GenBank/DDBJ databases">
        <title>Evolutionary Origins and Diversification of the Mycorrhizal Mutualists.</title>
        <authorList>
            <consortium name="DOE Joint Genome Institute"/>
            <consortium name="Mycorrhizal Genomics Consortium"/>
            <person name="Kohler A."/>
            <person name="Kuo A."/>
            <person name="Nagy L.G."/>
            <person name="Floudas D."/>
            <person name="Copeland A."/>
            <person name="Barry K.W."/>
            <person name="Cichocki N."/>
            <person name="Veneault-Fourrey C."/>
            <person name="LaButti K."/>
            <person name="Lindquist E.A."/>
            <person name="Lipzen A."/>
            <person name="Lundell T."/>
            <person name="Morin E."/>
            <person name="Murat C."/>
            <person name="Riley R."/>
            <person name="Ohm R."/>
            <person name="Sun H."/>
            <person name="Tunlid A."/>
            <person name="Henrissat B."/>
            <person name="Grigoriev I.V."/>
            <person name="Hibbett D.S."/>
            <person name="Martin F."/>
        </authorList>
    </citation>
    <scope>NUCLEOTIDE SEQUENCE [LARGE SCALE GENOMIC DNA]</scope>
    <source>
        <strain evidence="6">MUT 4182</strain>
    </source>
</reference>
<dbReference type="STRING" id="1051891.A0A0C3KY38"/>
<dbReference type="InterPro" id="IPR012677">
    <property type="entry name" value="Nucleotide-bd_a/b_plait_sf"/>
</dbReference>
<dbReference type="InterPro" id="IPR035979">
    <property type="entry name" value="RBD_domain_sf"/>
</dbReference>
<organism evidence="5 6">
    <name type="scientific">Tulasnella calospora MUT 4182</name>
    <dbReference type="NCBI Taxonomy" id="1051891"/>
    <lineage>
        <taxon>Eukaryota</taxon>
        <taxon>Fungi</taxon>
        <taxon>Dikarya</taxon>
        <taxon>Basidiomycota</taxon>
        <taxon>Agaricomycotina</taxon>
        <taxon>Agaricomycetes</taxon>
        <taxon>Cantharellales</taxon>
        <taxon>Tulasnellaceae</taxon>
        <taxon>Tulasnella</taxon>
    </lineage>
</organism>
<dbReference type="PANTHER" id="PTHR23236:SF11">
    <property type="entry name" value="EUKARYOTIC TRANSLATION INITIATION FACTOR 4H"/>
    <property type="match status" value="1"/>
</dbReference>
<feature type="compositionally biased region" description="Polar residues" evidence="3">
    <location>
        <begin position="267"/>
        <end position="288"/>
    </location>
</feature>
<keyword evidence="1 2" id="KW-0694">RNA-binding</keyword>
<feature type="compositionally biased region" description="Gly residues" evidence="3">
    <location>
        <begin position="35"/>
        <end position="44"/>
    </location>
</feature>
<feature type="compositionally biased region" description="Basic and acidic residues" evidence="3">
    <location>
        <begin position="49"/>
        <end position="61"/>
    </location>
</feature>
<dbReference type="Proteomes" id="UP000054248">
    <property type="component" value="Unassembled WGS sequence"/>
</dbReference>
<dbReference type="Gene3D" id="3.30.70.330">
    <property type="match status" value="1"/>
</dbReference>
<reference evidence="5 6" key="1">
    <citation type="submission" date="2014-04" db="EMBL/GenBank/DDBJ databases">
        <authorList>
            <consortium name="DOE Joint Genome Institute"/>
            <person name="Kuo A."/>
            <person name="Girlanda M."/>
            <person name="Perotto S."/>
            <person name="Kohler A."/>
            <person name="Nagy L.G."/>
            <person name="Floudas D."/>
            <person name="Copeland A."/>
            <person name="Barry K.W."/>
            <person name="Cichocki N."/>
            <person name="Veneault-Fourrey C."/>
            <person name="LaButti K."/>
            <person name="Lindquist E.A."/>
            <person name="Lipzen A."/>
            <person name="Lundell T."/>
            <person name="Morin E."/>
            <person name="Murat C."/>
            <person name="Sun H."/>
            <person name="Tunlid A."/>
            <person name="Henrissat B."/>
            <person name="Grigoriev I.V."/>
            <person name="Hibbett D.S."/>
            <person name="Martin F."/>
            <person name="Nordberg H.P."/>
            <person name="Cantor M.N."/>
            <person name="Hua S.X."/>
        </authorList>
    </citation>
    <scope>NUCLEOTIDE SEQUENCE [LARGE SCALE GENOMIC DNA]</scope>
    <source>
        <strain evidence="5 6">MUT 4182</strain>
    </source>
</reference>